<evidence type="ECO:0000313" key="3">
    <source>
        <dbReference type="Proteomes" id="UP000467700"/>
    </source>
</evidence>
<dbReference type="OrthoDB" id="19657at2759"/>
<gene>
    <name evidence="2" type="ORF">AAE3_LOCUS12499</name>
</gene>
<dbReference type="GO" id="GO:0016020">
    <property type="term" value="C:membrane"/>
    <property type="evidence" value="ECO:0007669"/>
    <property type="project" value="TreeGrafter"/>
</dbReference>
<evidence type="ECO:0000313" key="2">
    <source>
        <dbReference type="EMBL" id="CAA7270262.1"/>
    </source>
</evidence>
<protein>
    <recommendedName>
        <fullName evidence="1">AB hydrolase-1 domain-containing protein</fullName>
    </recommendedName>
</protein>
<evidence type="ECO:0000259" key="1">
    <source>
        <dbReference type="Pfam" id="PF00561"/>
    </source>
</evidence>
<comment type="caution">
    <text evidence="2">The sequence shown here is derived from an EMBL/GenBank/DDBJ whole genome shotgun (WGS) entry which is preliminary data.</text>
</comment>
<dbReference type="Gene3D" id="3.40.50.1820">
    <property type="entry name" value="alpha/beta hydrolase"/>
    <property type="match status" value="1"/>
</dbReference>
<organism evidence="2 3">
    <name type="scientific">Cyclocybe aegerita</name>
    <name type="common">Black poplar mushroom</name>
    <name type="synonym">Agrocybe aegerita</name>
    <dbReference type="NCBI Taxonomy" id="1973307"/>
    <lineage>
        <taxon>Eukaryota</taxon>
        <taxon>Fungi</taxon>
        <taxon>Dikarya</taxon>
        <taxon>Basidiomycota</taxon>
        <taxon>Agaricomycotina</taxon>
        <taxon>Agaricomycetes</taxon>
        <taxon>Agaricomycetidae</taxon>
        <taxon>Agaricales</taxon>
        <taxon>Agaricineae</taxon>
        <taxon>Bolbitiaceae</taxon>
        <taxon>Cyclocybe</taxon>
    </lineage>
</organism>
<name>A0A8S0X8A6_CYCAE</name>
<dbReference type="InterPro" id="IPR029058">
    <property type="entry name" value="AB_hydrolase_fold"/>
</dbReference>
<dbReference type="Pfam" id="PF00561">
    <property type="entry name" value="Abhydrolase_1"/>
    <property type="match status" value="1"/>
</dbReference>
<dbReference type="InterPro" id="IPR050266">
    <property type="entry name" value="AB_hydrolase_sf"/>
</dbReference>
<dbReference type="EMBL" id="CACVBS010000088">
    <property type="protein sequence ID" value="CAA7270262.1"/>
    <property type="molecule type" value="Genomic_DNA"/>
</dbReference>
<reference evidence="2 3" key="1">
    <citation type="submission" date="2020-01" db="EMBL/GenBank/DDBJ databases">
        <authorList>
            <person name="Gupta K D."/>
        </authorList>
    </citation>
    <scope>NUCLEOTIDE SEQUENCE [LARGE SCALE GENOMIC DNA]</scope>
</reference>
<dbReference type="AlphaFoldDB" id="A0A8S0X8A6"/>
<dbReference type="SUPFAM" id="SSF53474">
    <property type="entry name" value="alpha/beta-Hydrolases"/>
    <property type="match status" value="1"/>
</dbReference>
<feature type="domain" description="AB hydrolase-1" evidence="1">
    <location>
        <begin position="30"/>
        <end position="180"/>
    </location>
</feature>
<dbReference type="Proteomes" id="UP000467700">
    <property type="component" value="Unassembled WGS sequence"/>
</dbReference>
<keyword evidence="3" id="KW-1185">Reference proteome</keyword>
<dbReference type="PANTHER" id="PTHR43798">
    <property type="entry name" value="MONOACYLGLYCEROL LIPASE"/>
    <property type="match status" value="1"/>
</dbReference>
<dbReference type="InterPro" id="IPR000073">
    <property type="entry name" value="AB_hydrolase_1"/>
</dbReference>
<dbReference type="PANTHER" id="PTHR43798:SF33">
    <property type="entry name" value="HYDROLASE, PUTATIVE (AFU_ORTHOLOGUE AFUA_2G14860)-RELATED"/>
    <property type="match status" value="1"/>
</dbReference>
<accession>A0A8S0X8A6</accession>
<proteinExistence type="predicted"/>
<sequence length="382" mass="42639">MPFVKISPPTGPLNVSYSISTPESHNAETILHGLPTVLFLHPVYMPQQVFEAQFSDLGLRQFNLIAFDMRSHGETEGVIGDVPYNAAEDVYHFIQALELPPCHVFALSIGCSVALELASAHPECLLSLMLCSPLSAEEPEDIVAGRLEIHQYWSQASLHPGTALQHMLTRGEKSVAYDKQLLDEAVLGMKQLAFNNSMNPLTSAIVNSAISQSLHHWAGTEERTKEGFQAAVMWPLERKVPSKEDFQKIKCPIRIIYCLEDVAYTSESAQYLQGQLGDAGLDVRLHQVHGPHYGCVGGAKESVSFHLTFCRSQRADTAYRWMDRINPILRQFVLSLHVNQPKVMNVSITAESDGVRMKTPFDDLLERFDYHPSDQPENELGL</sequence>